<reference evidence="2" key="1">
    <citation type="submission" date="2022-03" db="EMBL/GenBank/DDBJ databases">
        <authorList>
            <person name="Brunel B."/>
        </authorList>
    </citation>
    <scope>NUCLEOTIDE SEQUENCE</scope>
    <source>
        <strain evidence="2">STM4922sample</strain>
    </source>
</reference>
<evidence type="ECO:0000313" key="2">
    <source>
        <dbReference type="EMBL" id="CAH2400001.1"/>
    </source>
</evidence>
<feature type="region of interest" description="Disordered" evidence="1">
    <location>
        <begin position="1"/>
        <end position="21"/>
    </location>
</feature>
<gene>
    <name evidence="2" type="ORF">MES4922_230081</name>
</gene>
<dbReference type="Proteomes" id="UP001152604">
    <property type="component" value="Unassembled WGS sequence"/>
</dbReference>
<evidence type="ECO:0008006" key="4">
    <source>
        <dbReference type="Google" id="ProtNLM"/>
    </source>
</evidence>
<sequence>MEARIIRPNAPRTSELHDRSSRQSSFVNSIFTYGVVAQAGLGEIRALKAIGLLPAARGLHDPVISAEPSAW</sequence>
<evidence type="ECO:0000313" key="3">
    <source>
        <dbReference type="Proteomes" id="UP001152604"/>
    </source>
</evidence>
<dbReference type="EMBL" id="CAKXZS010000016">
    <property type="protein sequence ID" value="CAH2400001.1"/>
    <property type="molecule type" value="Genomic_DNA"/>
</dbReference>
<evidence type="ECO:0000256" key="1">
    <source>
        <dbReference type="SAM" id="MobiDB-lite"/>
    </source>
</evidence>
<keyword evidence="3" id="KW-1185">Reference proteome</keyword>
<protein>
    <recommendedName>
        <fullName evidence="4">Tn3 transposase DDE domain-containing protein</fullName>
    </recommendedName>
</protein>
<organism evidence="2 3">
    <name type="scientific">Mesorhizobium ventifaucium</name>
    <dbReference type="NCBI Taxonomy" id="666020"/>
    <lineage>
        <taxon>Bacteria</taxon>
        <taxon>Pseudomonadati</taxon>
        <taxon>Pseudomonadota</taxon>
        <taxon>Alphaproteobacteria</taxon>
        <taxon>Hyphomicrobiales</taxon>
        <taxon>Phyllobacteriaceae</taxon>
        <taxon>Mesorhizobium</taxon>
    </lineage>
</organism>
<accession>A0ABM9DTI0</accession>
<comment type="caution">
    <text evidence="2">The sequence shown here is derived from an EMBL/GenBank/DDBJ whole genome shotgun (WGS) entry which is preliminary data.</text>
</comment>
<proteinExistence type="predicted"/>
<name>A0ABM9DTI0_9HYPH</name>